<feature type="domain" description="Amidase" evidence="2">
    <location>
        <begin position="18"/>
        <end position="434"/>
    </location>
</feature>
<keyword evidence="4" id="KW-1185">Reference proteome</keyword>
<dbReference type="Gene3D" id="3.90.1300.10">
    <property type="entry name" value="Amidase signature (AS) domain"/>
    <property type="match status" value="1"/>
</dbReference>
<reference evidence="3" key="2">
    <citation type="submission" date="2023-01" db="EMBL/GenBank/DDBJ databases">
        <authorList>
            <person name="Sun Q."/>
            <person name="Evtushenko L."/>
        </authorList>
    </citation>
    <scope>NUCLEOTIDE SEQUENCE</scope>
    <source>
        <strain evidence="3">VKM Ac-1958</strain>
    </source>
</reference>
<comment type="caution">
    <text evidence="3">The sequence shown here is derived from an EMBL/GenBank/DDBJ whole genome shotgun (WGS) entry which is preliminary data.</text>
</comment>
<name>A0A9W6HUA1_9MICO</name>
<dbReference type="GO" id="GO:0003824">
    <property type="term" value="F:catalytic activity"/>
    <property type="evidence" value="ECO:0007669"/>
    <property type="project" value="InterPro"/>
</dbReference>
<organism evidence="3 4">
    <name type="scientific">Microbacterium keratanolyticum</name>
    <dbReference type="NCBI Taxonomy" id="67574"/>
    <lineage>
        <taxon>Bacteria</taxon>
        <taxon>Bacillati</taxon>
        <taxon>Actinomycetota</taxon>
        <taxon>Actinomycetes</taxon>
        <taxon>Micrococcales</taxon>
        <taxon>Microbacteriaceae</taxon>
        <taxon>Microbacterium</taxon>
    </lineage>
</organism>
<evidence type="ECO:0000256" key="1">
    <source>
        <dbReference type="ARBA" id="ARBA00009199"/>
    </source>
</evidence>
<sequence>MEDAAEALRTGEVTSVALVQAALDRADETEHVAHAWAYLDREPALAQARASDRRRSEGAPLSPVDGVPLGVKDVIDVAGMPTVAGSDSLRLAPPAASDAASVAQYRAHGGVLLGKTHTYEFAFGQGEPPTRNPRDPLRYPGGSSIGSGVAVAVGSAPATLGTDTGGSIRNPASINGLVGLKPTTGLVSTQGTIAISTTMDAIGPLTASVDGCAFILDAICEPEVRAQAFDGPITAAVELAQGARRVGVDRGIWRRWGVSEALQGSTLAGLALLDDVEIVEIDLPSLDLALVAGLLISLSESVEQHRSRLQRAAADYLPGTRTMVATGALIDADDIALAHRVRAALRHEIERTLQTHGLTALASPTLPAAAPLLATMAMELTDAHDEDSLGSALRMLSAANLTGLPALSVPCTEIDGLPVGLHLLGAAFADAELLALGRRAERAMSWRSQVPLDPRG</sequence>
<dbReference type="EMBL" id="BSET01000002">
    <property type="protein sequence ID" value="GLK03056.1"/>
    <property type="molecule type" value="Genomic_DNA"/>
</dbReference>
<dbReference type="Proteomes" id="UP001142325">
    <property type="component" value="Unassembled WGS sequence"/>
</dbReference>
<evidence type="ECO:0000259" key="2">
    <source>
        <dbReference type="Pfam" id="PF01425"/>
    </source>
</evidence>
<dbReference type="InterPro" id="IPR036928">
    <property type="entry name" value="AS_sf"/>
</dbReference>
<evidence type="ECO:0000313" key="3">
    <source>
        <dbReference type="EMBL" id="GLK03056.1"/>
    </source>
</evidence>
<dbReference type="PANTHER" id="PTHR11895">
    <property type="entry name" value="TRANSAMIDASE"/>
    <property type="match status" value="1"/>
</dbReference>
<dbReference type="InterPro" id="IPR000120">
    <property type="entry name" value="Amidase"/>
</dbReference>
<accession>A0A9W6HUA1</accession>
<gene>
    <name evidence="3" type="ORF">GCM10017596_27710</name>
</gene>
<protein>
    <submittedName>
        <fullName evidence="3">Amidase</fullName>
    </submittedName>
</protein>
<dbReference type="SUPFAM" id="SSF75304">
    <property type="entry name" value="Amidase signature (AS) enzymes"/>
    <property type="match status" value="1"/>
</dbReference>
<dbReference type="AlphaFoldDB" id="A0A9W6HUA1"/>
<dbReference type="PANTHER" id="PTHR11895:SF7">
    <property type="entry name" value="GLUTAMYL-TRNA(GLN) AMIDOTRANSFERASE SUBUNIT A, MITOCHONDRIAL"/>
    <property type="match status" value="1"/>
</dbReference>
<proteinExistence type="inferred from homology"/>
<comment type="similarity">
    <text evidence="1">Belongs to the amidase family.</text>
</comment>
<reference evidence="3" key="1">
    <citation type="journal article" date="2014" name="Int. J. Syst. Evol. Microbiol.">
        <title>Complete genome sequence of Corynebacterium casei LMG S-19264T (=DSM 44701T), isolated from a smear-ripened cheese.</title>
        <authorList>
            <consortium name="US DOE Joint Genome Institute (JGI-PGF)"/>
            <person name="Walter F."/>
            <person name="Albersmeier A."/>
            <person name="Kalinowski J."/>
            <person name="Ruckert C."/>
        </authorList>
    </citation>
    <scope>NUCLEOTIDE SEQUENCE</scope>
    <source>
        <strain evidence="3">VKM Ac-1958</strain>
    </source>
</reference>
<dbReference type="Pfam" id="PF01425">
    <property type="entry name" value="Amidase"/>
    <property type="match status" value="1"/>
</dbReference>
<dbReference type="InterPro" id="IPR023631">
    <property type="entry name" value="Amidase_dom"/>
</dbReference>
<evidence type="ECO:0000313" key="4">
    <source>
        <dbReference type="Proteomes" id="UP001142325"/>
    </source>
</evidence>